<name>A0ABS9KPG4_9BACT</name>
<comment type="caution">
    <text evidence="2">The sequence shown here is derived from an EMBL/GenBank/DDBJ whole genome shotgun (WGS) entry which is preliminary data.</text>
</comment>
<keyword evidence="2" id="KW-0540">Nuclease</keyword>
<proteinExistence type="predicted"/>
<feature type="domain" description="Calcineurin-like phosphoesterase" evidence="1">
    <location>
        <begin position="30"/>
        <end position="152"/>
    </location>
</feature>
<keyword evidence="2" id="KW-0255">Endonuclease</keyword>
<dbReference type="PANTHER" id="PTHR39323:SF1">
    <property type="entry name" value="BLR1149 PROTEIN"/>
    <property type="match status" value="1"/>
</dbReference>
<dbReference type="GO" id="GO:0004519">
    <property type="term" value="F:endonuclease activity"/>
    <property type="evidence" value="ECO:0007669"/>
    <property type="project" value="UniProtKB-KW"/>
</dbReference>
<dbReference type="EC" id="3.1.-.-" evidence="2"/>
<dbReference type="EMBL" id="JAKLTR010000004">
    <property type="protein sequence ID" value="MCG2614222.1"/>
    <property type="molecule type" value="Genomic_DNA"/>
</dbReference>
<accession>A0ABS9KPG4</accession>
<keyword evidence="2" id="KW-0378">Hydrolase</keyword>
<evidence type="ECO:0000313" key="2">
    <source>
        <dbReference type="EMBL" id="MCG2614222.1"/>
    </source>
</evidence>
<dbReference type="Gene3D" id="3.60.21.10">
    <property type="match status" value="1"/>
</dbReference>
<keyword evidence="2" id="KW-0436">Ligase</keyword>
<protein>
    <submittedName>
        <fullName evidence="2">Ligase-associated DNA damage response endonuclease PdeM</fullName>
        <ecNumber evidence="2">3.1.-.-</ecNumber>
    </submittedName>
</protein>
<dbReference type="Proteomes" id="UP001165367">
    <property type="component" value="Unassembled WGS sequence"/>
</dbReference>
<keyword evidence="3" id="KW-1185">Reference proteome</keyword>
<dbReference type="GO" id="GO:0016787">
    <property type="term" value="F:hydrolase activity"/>
    <property type="evidence" value="ECO:0007669"/>
    <property type="project" value="UniProtKB-KW"/>
</dbReference>
<dbReference type="RefSeq" id="WP_237870440.1">
    <property type="nucleotide sequence ID" value="NZ_JAKLTR010000004.1"/>
</dbReference>
<evidence type="ECO:0000259" key="1">
    <source>
        <dbReference type="Pfam" id="PF00149"/>
    </source>
</evidence>
<dbReference type="SUPFAM" id="SSF56300">
    <property type="entry name" value="Metallo-dependent phosphatases"/>
    <property type="match status" value="1"/>
</dbReference>
<sequence length="225" mass="25739">MTRYLSHIIAGEHLVMSGERALFWEGQQTLIIADLHVGKTGHFRKEGIGVPAAIYKDDLHRLLSQILFFKAERLIIVGDLSHSIANRELDLFRKWRKDFSSLEVHLAKGNHDILDNRWYEEADIMVHNEPLPLFPFLFAHDTDQIDEIPVDHFLFSGHVHPSVTIRGRGKQALSMPCFYFSKTHCILPAFSKFTGSYQVRPTTDDEVFGIVGNEVVQLQKKTISS</sequence>
<dbReference type="Pfam" id="PF00149">
    <property type="entry name" value="Metallophos"/>
    <property type="match status" value="1"/>
</dbReference>
<dbReference type="PIRSF" id="PIRSF000887">
    <property type="entry name" value="Pesterase_MJ0037"/>
    <property type="match status" value="1"/>
</dbReference>
<dbReference type="InterPro" id="IPR026336">
    <property type="entry name" value="PdeM-like"/>
</dbReference>
<dbReference type="NCBIfam" id="TIGR04123">
    <property type="entry name" value="P_estr_lig_assc"/>
    <property type="match status" value="1"/>
</dbReference>
<evidence type="ECO:0000313" key="3">
    <source>
        <dbReference type="Proteomes" id="UP001165367"/>
    </source>
</evidence>
<organism evidence="2 3">
    <name type="scientific">Terrimonas ginsenosidimutans</name>
    <dbReference type="NCBI Taxonomy" id="2908004"/>
    <lineage>
        <taxon>Bacteria</taxon>
        <taxon>Pseudomonadati</taxon>
        <taxon>Bacteroidota</taxon>
        <taxon>Chitinophagia</taxon>
        <taxon>Chitinophagales</taxon>
        <taxon>Chitinophagaceae</taxon>
        <taxon>Terrimonas</taxon>
    </lineage>
</organism>
<dbReference type="PANTHER" id="PTHR39323">
    <property type="entry name" value="BLR1149 PROTEIN"/>
    <property type="match status" value="1"/>
</dbReference>
<dbReference type="InterPro" id="IPR004843">
    <property type="entry name" value="Calcineurin-like_PHP"/>
</dbReference>
<dbReference type="GO" id="GO:0016874">
    <property type="term" value="F:ligase activity"/>
    <property type="evidence" value="ECO:0007669"/>
    <property type="project" value="UniProtKB-KW"/>
</dbReference>
<dbReference type="InterPro" id="IPR024173">
    <property type="entry name" value="Pesterase_MJ0037-like"/>
</dbReference>
<reference evidence="2" key="1">
    <citation type="submission" date="2022-01" db="EMBL/GenBank/DDBJ databases">
        <authorList>
            <person name="Jo J.-H."/>
            <person name="Im W.-T."/>
        </authorList>
    </citation>
    <scope>NUCLEOTIDE SEQUENCE</scope>
    <source>
        <strain evidence="2">NA20</strain>
    </source>
</reference>
<dbReference type="InterPro" id="IPR029052">
    <property type="entry name" value="Metallo-depent_PP-like"/>
</dbReference>
<gene>
    <name evidence="2" type="primary">pdeM</name>
    <name evidence="2" type="ORF">LZZ85_08010</name>
</gene>